<reference evidence="3" key="2">
    <citation type="submission" date="2020-09" db="EMBL/GenBank/DDBJ databases">
        <authorList>
            <person name="Sun Q."/>
            <person name="Zhou Y."/>
        </authorList>
    </citation>
    <scope>NUCLEOTIDE SEQUENCE</scope>
    <source>
        <strain evidence="3">CGMCC 1.15493</strain>
    </source>
</reference>
<dbReference type="PANTHER" id="PTHR35342:SF1">
    <property type="entry name" value="BLR4373 PROTEIN"/>
    <property type="match status" value="1"/>
</dbReference>
<dbReference type="AlphaFoldDB" id="A0A917DFB8"/>
<organism evidence="3 4">
    <name type="scientific">Aureimonas glaciei</name>
    <dbReference type="NCBI Taxonomy" id="1776957"/>
    <lineage>
        <taxon>Bacteria</taxon>
        <taxon>Pseudomonadati</taxon>
        <taxon>Pseudomonadota</taxon>
        <taxon>Alphaproteobacteria</taxon>
        <taxon>Hyphomicrobiales</taxon>
        <taxon>Aurantimonadaceae</taxon>
        <taxon>Aureimonas</taxon>
    </lineage>
</organism>
<feature type="transmembrane region" description="Helical" evidence="1">
    <location>
        <begin position="320"/>
        <end position="344"/>
    </location>
</feature>
<keyword evidence="1" id="KW-1133">Transmembrane helix</keyword>
<dbReference type="PANTHER" id="PTHR35342">
    <property type="entry name" value="TRICARBOXYLIC TRANSPORT PROTEIN"/>
    <property type="match status" value="1"/>
</dbReference>
<keyword evidence="1" id="KW-0472">Membrane</keyword>
<feature type="transmembrane region" description="Helical" evidence="1">
    <location>
        <begin position="201"/>
        <end position="222"/>
    </location>
</feature>
<feature type="transmembrane region" description="Helical" evidence="1">
    <location>
        <begin position="386"/>
        <end position="405"/>
    </location>
</feature>
<feature type="transmembrane region" description="Helical" evidence="1">
    <location>
        <begin position="48"/>
        <end position="72"/>
    </location>
</feature>
<feature type="transmembrane region" description="Helical" evidence="1">
    <location>
        <begin position="252"/>
        <end position="279"/>
    </location>
</feature>
<feature type="transmembrane region" description="Helical" evidence="1">
    <location>
        <begin position="110"/>
        <end position="136"/>
    </location>
</feature>
<dbReference type="Proteomes" id="UP000613160">
    <property type="component" value="Unassembled WGS sequence"/>
</dbReference>
<keyword evidence="4" id="KW-1185">Reference proteome</keyword>
<evidence type="ECO:0000313" key="3">
    <source>
        <dbReference type="EMBL" id="GGD33616.1"/>
    </source>
</evidence>
<feature type="transmembrane region" description="Helical" evidence="1">
    <location>
        <begin position="148"/>
        <end position="165"/>
    </location>
</feature>
<evidence type="ECO:0000259" key="2">
    <source>
        <dbReference type="Pfam" id="PF01970"/>
    </source>
</evidence>
<protein>
    <submittedName>
        <fullName evidence="3">Tricarboxylate transporter</fullName>
    </submittedName>
</protein>
<reference evidence="3" key="1">
    <citation type="journal article" date="2014" name="Int. J. Syst. Evol. Microbiol.">
        <title>Complete genome sequence of Corynebacterium casei LMG S-19264T (=DSM 44701T), isolated from a smear-ripened cheese.</title>
        <authorList>
            <consortium name="US DOE Joint Genome Institute (JGI-PGF)"/>
            <person name="Walter F."/>
            <person name="Albersmeier A."/>
            <person name="Kalinowski J."/>
            <person name="Ruckert C."/>
        </authorList>
    </citation>
    <scope>NUCLEOTIDE SEQUENCE</scope>
    <source>
        <strain evidence="3">CGMCC 1.15493</strain>
    </source>
</reference>
<feature type="domain" description="DUF112" evidence="2">
    <location>
        <begin position="21"/>
        <end position="440"/>
    </location>
</feature>
<feature type="transmembrane region" description="Helical" evidence="1">
    <location>
        <begin position="411"/>
        <end position="428"/>
    </location>
</feature>
<dbReference type="PRINTS" id="PR00173">
    <property type="entry name" value="EDTRNSPORT"/>
</dbReference>
<dbReference type="RefSeq" id="WP_188854275.1">
    <property type="nucleotide sequence ID" value="NZ_BMJJ01000011.1"/>
</dbReference>
<feature type="transmembrane region" description="Helical" evidence="1">
    <location>
        <begin position="20"/>
        <end position="41"/>
    </location>
</feature>
<keyword evidence="1" id="KW-0812">Transmembrane</keyword>
<dbReference type="Pfam" id="PF01970">
    <property type="entry name" value="TctA"/>
    <property type="match status" value="1"/>
</dbReference>
<accession>A0A917DFB8</accession>
<name>A0A917DFB8_9HYPH</name>
<evidence type="ECO:0000256" key="1">
    <source>
        <dbReference type="SAM" id="Phobius"/>
    </source>
</evidence>
<proteinExistence type="predicted"/>
<comment type="caution">
    <text evidence="3">The sequence shown here is derived from an EMBL/GenBank/DDBJ whole genome shotgun (WGS) entry which is preliminary data.</text>
</comment>
<evidence type="ECO:0000313" key="4">
    <source>
        <dbReference type="Proteomes" id="UP000613160"/>
    </source>
</evidence>
<dbReference type="EMBL" id="BMJJ01000011">
    <property type="protein sequence ID" value="GGD33616.1"/>
    <property type="molecule type" value="Genomic_DNA"/>
</dbReference>
<gene>
    <name evidence="3" type="ORF">GCM10011335_40790</name>
</gene>
<sequence length="503" mass="53467">MTDNLGHLMDGFATVLSTYHLMIMMVGVMLGVLVGVLPGLGAPNGVSLLLPLTFTMDPISAIILLSCMYWGALFGGSTTSILFNIPGEPSSVATTFDGYPMARQGQATRALTLAFVSAGIGALAGVVMITLLSGWVAGFALRFSSPEFFGVYFLAFASFIGMSANPPFKTLVSMMLGFAFATVGMDTMSGGMRLTFGVTDLIKGVSFLIAVMGLFGIGELMLTMEEGLSFKGISARVRAADVFKTLKEMPRYWALMIRSIFIGIWMGITPGGPTAASFMSYGFARRFARDQSEFGKGDPRGIVAPETADHSAGTSALLPMLALGIPGSATAAVMMGGLMIWGLTPGPMLFINRPDFVWSLVASMYLGNVVAVILVLATVPLYASILRVPFAIIGPIIVAVIMTGVYQVANATFDFWLLLGFGVLGYLFKKLEYPIAPLVLAMVLGAKAEAAFRQSLLMSEGSLLVFWSNPLVATIMTLGVAMLVWPLLSKAIGLRRSRTPIES</sequence>
<dbReference type="InterPro" id="IPR002823">
    <property type="entry name" value="DUF112_TM"/>
</dbReference>
<feature type="transmembrane region" description="Helical" evidence="1">
    <location>
        <begin position="356"/>
        <end position="379"/>
    </location>
</feature>
<feature type="transmembrane region" description="Helical" evidence="1">
    <location>
        <begin position="435"/>
        <end position="452"/>
    </location>
</feature>
<feature type="transmembrane region" description="Helical" evidence="1">
    <location>
        <begin position="464"/>
        <end position="488"/>
    </location>
</feature>